<name>A0A154L2I6_9PROT</name>
<dbReference type="AlphaFoldDB" id="A0A154L2I6"/>
<dbReference type="Pfam" id="PF00534">
    <property type="entry name" value="Glycos_transf_1"/>
    <property type="match status" value="1"/>
</dbReference>
<feature type="domain" description="Glycosyl transferase family 1" evidence="2">
    <location>
        <begin position="193"/>
        <end position="334"/>
    </location>
</feature>
<dbReference type="InterPro" id="IPR001296">
    <property type="entry name" value="Glyco_trans_1"/>
</dbReference>
<dbReference type="EMBL" id="LPVY01000021">
    <property type="protein sequence ID" value="KZB62220.1"/>
    <property type="molecule type" value="Genomic_DNA"/>
</dbReference>
<accession>A0A154L2I6</accession>
<evidence type="ECO:0000259" key="3">
    <source>
        <dbReference type="Pfam" id="PF13579"/>
    </source>
</evidence>
<dbReference type="GO" id="GO:0016757">
    <property type="term" value="F:glycosyltransferase activity"/>
    <property type="evidence" value="ECO:0007669"/>
    <property type="project" value="InterPro"/>
</dbReference>
<dbReference type="Proteomes" id="UP000076335">
    <property type="component" value="Unassembled WGS sequence"/>
</dbReference>
<dbReference type="PANTHER" id="PTHR46401:SF2">
    <property type="entry name" value="GLYCOSYLTRANSFERASE WBBK-RELATED"/>
    <property type="match status" value="1"/>
</dbReference>
<dbReference type="SUPFAM" id="SSF53756">
    <property type="entry name" value="UDP-Glycosyltransferase/glycogen phosphorylase"/>
    <property type="match status" value="1"/>
</dbReference>
<evidence type="ECO:0000259" key="2">
    <source>
        <dbReference type="Pfam" id="PF00534"/>
    </source>
</evidence>
<keyword evidence="1" id="KW-0808">Transferase</keyword>
<sequence length="375" mass="41197">MKVILLTNIVPPYRQRAYGMLARLVHACNPARNPDGDFHVTCTHRHEPQRAWPMLTGDFAQSILPGIKIPLGENRTIPINFGLIRALDAARPDVLILAGFGLAHWQAHLYARRHNIPTILQFDGWAGSDATYQNRLRDCIRKTMMAHAKICIATGENGQDWFVESGKVRNNILIAPIPPSFKAPNHLPSFDDRPVDLLWCGRPTLSKGFETFLEIAAGLHRQGHAKRIQIVGACDQNDLANRLAGLGLSKATYHMPEIPPAKLPGIYQQAKLCLLPSRNDAYGVTVIEAIACGTVALASNRVGCVPDILGTAEILPCNIVPAWMTACARLLSDRAAWQKTQARQHSRIANNTPAHHAETILRACKMATSAEVPDA</sequence>
<dbReference type="InterPro" id="IPR028098">
    <property type="entry name" value="Glyco_trans_4-like_N"/>
</dbReference>
<dbReference type="OrthoDB" id="9790710at2"/>
<dbReference type="PANTHER" id="PTHR46401">
    <property type="entry name" value="GLYCOSYLTRANSFERASE WBBK-RELATED"/>
    <property type="match status" value="1"/>
</dbReference>
<dbReference type="Pfam" id="PF13579">
    <property type="entry name" value="Glyco_trans_4_4"/>
    <property type="match status" value="1"/>
</dbReference>
<protein>
    <submittedName>
        <fullName evidence="4">Uncharacterized protein</fullName>
    </submittedName>
</protein>
<evidence type="ECO:0000313" key="4">
    <source>
        <dbReference type="EMBL" id="KZB62220.1"/>
    </source>
</evidence>
<dbReference type="GO" id="GO:0009103">
    <property type="term" value="P:lipopolysaccharide biosynthetic process"/>
    <property type="evidence" value="ECO:0007669"/>
    <property type="project" value="TreeGrafter"/>
</dbReference>
<comment type="caution">
    <text evidence="4">The sequence shown here is derived from an EMBL/GenBank/DDBJ whole genome shotgun (WGS) entry which is preliminary data.</text>
</comment>
<gene>
    <name evidence="4" type="ORF">AUP42_04510</name>
</gene>
<evidence type="ECO:0000313" key="5">
    <source>
        <dbReference type="Proteomes" id="UP000076335"/>
    </source>
</evidence>
<reference evidence="4 5" key="1">
    <citation type="submission" date="2015-12" db="EMBL/GenBank/DDBJ databases">
        <title>Genome sequence of Thalassospira lucentensis MCCC 1A02072.</title>
        <authorList>
            <person name="Lu L."/>
            <person name="Lai Q."/>
            <person name="Shao Z."/>
            <person name="Qian P."/>
        </authorList>
    </citation>
    <scope>NUCLEOTIDE SEQUENCE [LARGE SCALE GENOMIC DNA]</scope>
    <source>
        <strain evidence="4 5">MCCC 1A02072</strain>
    </source>
</reference>
<dbReference type="RefSeq" id="WP_062952797.1">
    <property type="nucleotide sequence ID" value="NZ_LPVY01000021.1"/>
</dbReference>
<organism evidence="4 5">
    <name type="scientific">Thalassospira lucentensis</name>
    <dbReference type="NCBI Taxonomy" id="168935"/>
    <lineage>
        <taxon>Bacteria</taxon>
        <taxon>Pseudomonadati</taxon>
        <taxon>Pseudomonadota</taxon>
        <taxon>Alphaproteobacteria</taxon>
        <taxon>Rhodospirillales</taxon>
        <taxon>Thalassospiraceae</taxon>
        <taxon>Thalassospira</taxon>
    </lineage>
</organism>
<feature type="domain" description="Glycosyltransferase subfamily 4-like N-terminal" evidence="3">
    <location>
        <begin position="81"/>
        <end position="173"/>
    </location>
</feature>
<dbReference type="Gene3D" id="3.40.50.2000">
    <property type="entry name" value="Glycogen Phosphorylase B"/>
    <property type="match status" value="2"/>
</dbReference>
<dbReference type="CDD" id="cd03801">
    <property type="entry name" value="GT4_PimA-like"/>
    <property type="match status" value="1"/>
</dbReference>
<proteinExistence type="predicted"/>
<evidence type="ECO:0000256" key="1">
    <source>
        <dbReference type="ARBA" id="ARBA00022679"/>
    </source>
</evidence>